<protein>
    <submittedName>
        <fullName evidence="1">Uncharacterized protein</fullName>
    </submittedName>
</protein>
<keyword evidence="2" id="KW-1185">Reference proteome</keyword>
<dbReference type="OrthoDB" id="4843387at2759"/>
<evidence type="ECO:0000313" key="2">
    <source>
        <dbReference type="Proteomes" id="UP000595437"/>
    </source>
</evidence>
<name>A0A7T8JU04_CALRO</name>
<sequence>MTGFYLEKRKTSQQLRTLFRRQASPSVMVWAVSDVGRKKAPIIFVEEAELKIDQAVYLHFLSERRRVHGYQESILTALFLFQQDEASIPYQQIGSKLLH</sequence>
<gene>
    <name evidence="1" type="ORF">FKW44_023098</name>
</gene>
<proteinExistence type="predicted"/>
<dbReference type="AlphaFoldDB" id="A0A7T8JU04"/>
<organism evidence="1 2">
    <name type="scientific">Caligus rogercresseyi</name>
    <name type="common">Sea louse</name>
    <dbReference type="NCBI Taxonomy" id="217165"/>
    <lineage>
        <taxon>Eukaryota</taxon>
        <taxon>Metazoa</taxon>
        <taxon>Ecdysozoa</taxon>
        <taxon>Arthropoda</taxon>
        <taxon>Crustacea</taxon>
        <taxon>Multicrustacea</taxon>
        <taxon>Hexanauplia</taxon>
        <taxon>Copepoda</taxon>
        <taxon>Siphonostomatoida</taxon>
        <taxon>Caligidae</taxon>
        <taxon>Caligus</taxon>
    </lineage>
</organism>
<reference evidence="2" key="1">
    <citation type="submission" date="2021-01" db="EMBL/GenBank/DDBJ databases">
        <title>Caligus Genome Assembly.</title>
        <authorList>
            <person name="Gallardo-Escarate C."/>
        </authorList>
    </citation>
    <scope>NUCLEOTIDE SEQUENCE [LARGE SCALE GENOMIC DNA]</scope>
</reference>
<dbReference type="Proteomes" id="UP000595437">
    <property type="component" value="Chromosome 17"/>
</dbReference>
<accession>A0A7T8JU04</accession>
<evidence type="ECO:0000313" key="1">
    <source>
        <dbReference type="EMBL" id="QQP35003.1"/>
    </source>
</evidence>
<dbReference type="EMBL" id="CP045906">
    <property type="protein sequence ID" value="QQP35003.1"/>
    <property type="molecule type" value="Genomic_DNA"/>
</dbReference>